<dbReference type="GO" id="GO:0005975">
    <property type="term" value="P:carbohydrate metabolic process"/>
    <property type="evidence" value="ECO:0007669"/>
    <property type="project" value="UniProtKB-ARBA"/>
</dbReference>
<organism evidence="3 4">
    <name type="scientific">Fulvitalea axinellae</name>
    <dbReference type="NCBI Taxonomy" id="1182444"/>
    <lineage>
        <taxon>Bacteria</taxon>
        <taxon>Pseudomonadati</taxon>
        <taxon>Bacteroidota</taxon>
        <taxon>Cytophagia</taxon>
        <taxon>Cytophagales</taxon>
        <taxon>Persicobacteraceae</taxon>
        <taxon>Fulvitalea</taxon>
    </lineage>
</organism>
<dbReference type="PANTHER" id="PTHR42760">
    <property type="entry name" value="SHORT-CHAIN DEHYDROGENASES/REDUCTASES FAMILY MEMBER"/>
    <property type="match status" value="1"/>
</dbReference>
<keyword evidence="2" id="KW-0560">Oxidoreductase</keyword>
<dbReference type="PRINTS" id="PR00081">
    <property type="entry name" value="GDHRDH"/>
</dbReference>
<dbReference type="RefSeq" id="WP_338394307.1">
    <property type="nucleotide sequence ID" value="NZ_AP025314.1"/>
</dbReference>
<dbReference type="KEGG" id="fax:FUAX_15220"/>
<evidence type="ECO:0000313" key="4">
    <source>
        <dbReference type="Proteomes" id="UP001348817"/>
    </source>
</evidence>
<dbReference type="SUPFAM" id="SSF51735">
    <property type="entry name" value="NAD(P)-binding Rossmann-fold domains"/>
    <property type="match status" value="1"/>
</dbReference>
<dbReference type="Proteomes" id="UP001348817">
    <property type="component" value="Chromosome"/>
</dbReference>
<sequence length="252" mass="26821">MEQIFNVKGKSGFITGAGGGIGSFLAKELAKAGVNLALVDLDTQKVGPMAEELSGEFGVVTKAYACDVTDPESVKRMTERYSEDFPALDFAINNAGIANIEKAMDISYEDFKKVVDVNLNGVFLCAQAAARLMKGRGGSIVNMASMSAHIVNVPQTIANYCASKGGVKTLTKALAVEWAQENIRVNSVSPGYIATELVAGMKDYHPGWISRIPMGRLGKPEDLIGLFVYLLSDASAYMTGSDLIIDGGYTSL</sequence>
<protein>
    <submittedName>
        <fullName evidence="3">Short-chain dehydrogenase</fullName>
    </submittedName>
</protein>
<accession>A0AAU9D9X5</accession>
<dbReference type="PANTHER" id="PTHR42760:SF115">
    <property type="entry name" value="3-OXOACYL-[ACYL-CARRIER-PROTEIN] REDUCTASE FABG"/>
    <property type="match status" value="1"/>
</dbReference>
<evidence type="ECO:0000256" key="1">
    <source>
        <dbReference type="ARBA" id="ARBA00006484"/>
    </source>
</evidence>
<dbReference type="GO" id="GO:0016616">
    <property type="term" value="F:oxidoreductase activity, acting on the CH-OH group of donors, NAD or NADP as acceptor"/>
    <property type="evidence" value="ECO:0007669"/>
    <property type="project" value="UniProtKB-ARBA"/>
</dbReference>
<proteinExistence type="inferred from homology"/>
<dbReference type="Gene3D" id="3.40.50.720">
    <property type="entry name" value="NAD(P)-binding Rossmann-like Domain"/>
    <property type="match status" value="1"/>
</dbReference>
<name>A0AAU9D9X5_9BACT</name>
<dbReference type="PROSITE" id="PS00061">
    <property type="entry name" value="ADH_SHORT"/>
    <property type="match status" value="1"/>
</dbReference>
<evidence type="ECO:0000256" key="2">
    <source>
        <dbReference type="ARBA" id="ARBA00023002"/>
    </source>
</evidence>
<dbReference type="InterPro" id="IPR036291">
    <property type="entry name" value="NAD(P)-bd_dom_sf"/>
</dbReference>
<reference evidence="3 4" key="1">
    <citation type="submission" date="2021-12" db="EMBL/GenBank/DDBJ databases">
        <title>Genome sequencing of bacteria with rrn-lacking chromosome and rrn-plasmid.</title>
        <authorList>
            <person name="Anda M."/>
            <person name="Iwasaki W."/>
        </authorList>
    </citation>
    <scope>NUCLEOTIDE SEQUENCE [LARGE SCALE GENOMIC DNA]</scope>
    <source>
        <strain evidence="3 4">DSM 100852</strain>
    </source>
</reference>
<dbReference type="EMBL" id="AP025314">
    <property type="protein sequence ID" value="BDD09090.1"/>
    <property type="molecule type" value="Genomic_DNA"/>
</dbReference>
<gene>
    <name evidence="3" type="ORF">FUAX_15220</name>
</gene>
<dbReference type="AlphaFoldDB" id="A0AAU9D9X5"/>
<dbReference type="FunFam" id="3.40.50.720:FF:000240">
    <property type="entry name" value="SDR family oxidoreductase"/>
    <property type="match status" value="1"/>
</dbReference>
<keyword evidence="4" id="KW-1185">Reference proteome</keyword>
<dbReference type="InterPro" id="IPR002347">
    <property type="entry name" value="SDR_fam"/>
</dbReference>
<dbReference type="InterPro" id="IPR020904">
    <property type="entry name" value="Sc_DH/Rdtase_CS"/>
</dbReference>
<evidence type="ECO:0000313" key="3">
    <source>
        <dbReference type="EMBL" id="BDD09090.1"/>
    </source>
</evidence>
<comment type="similarity">
    <text evidence="1">Belongs to the short-chain dehydrogenases/reductases (SDR) family.</text>
</comment>
<dbReference type="Pfam" id="PF13561">
    <property type="entry name" value="adh_short_C2"/>
    <property type="match status" value="1"/>
</dbReference>
<dbReference type="PRINTS" id="PR00080">
    <property type="entry name" value="SDRFAMILY"/>
</dbReference>